<comment type="caution">
    <text evidence="5">The sequence shown here is derived from an EMBL/GenBank/DDBJ whole genome shotgun (WGS) entry which is preliminary data.</text>
</comment>
<reference evidence="5 6" key="1">
    <citation type="submission" date="2019-06" db="EMBL/GenBank/DDBJ databases">
        <title>Genome sequence analysis of &gt;100 Bacillus licheniformis strains suggests intrinsic resistance to this species.</title>
        <authorList>
            <person name="Wels M."/>
            <person name="Siezen R.J."/>
            <person name="Johansen E."/>
            <person name="Stuer-Lauridsen B."/>
            <person name="Bjerre K."/>
            <person name="Nielsen B.K.K."/>
        </authorList>
    </citation>
    <scope>NUCLEOTIDE SEQUENCE [LARGE SCALE GENOMIC DNA]</scope>
    <source>
        <strain evidence="5 6">BAC-15381</strain>
    </source>
</reference>
<comment type="similarity">
    <text evidence="1">Belongs to the DnaB/DnaD family.</text>
</comment>
<feature type="compositionally biased region" description="Basic and acidic residues" evidence="2">
    <location>
        <begin position="435"/>
        <end position="446"/>
    </location>
</feature>
<dbReference type="Proteomes" id="UP000429980">
    <property type="component" value="Unassembled WGS sequence"/>
</dbReference>
<evidence type="ECO:0000313" key="5">
    <source>
        <dbReference type="EMBL" id="TWL33852.1"/>
    </source>
</evidence>
<sequence>MTKDMSNYWKDLLPVDPYVVKSCGLLQDLDRQIVTLLYQPLIGSFSFSLFLTLWGELEQNRVWGKSSTHRQLMAAMQTNLKTIHSEKEKLEGIGLLKTYMKETEDERLFIYELIPPLRPDEFFQDGMLNVFLYNRVGKARFQQLKEYFSHPSVPEEARDITRSFNEVFASVQPSEWKMSDDMIEAMELREDREWMKEGNGKPAAVTDDAFDFQLFLAGLSDTLIPRKALSDQVKETIKKLAFLYGIEPLQMQNVVMSAVDEHDTITTEALRKAASDWYQIERSGPLPELVDKVQPMNLREQPNQQSSTNAKEDNLIALLEQVSPKKLLQDIGGGAEPSKADLKIIEEIMLDQKLEPGVINVLIYYVMLKTDMKLSKNYTQKIASHWARKNVRTVREAMKLAKEENRQYLEWAEGKKKPSRNKKVIREEKLPDWLRESDEADSKPLETEPAGSVTREGFDQQKQKLLEEIKKLKNHSAL</sequence>
<feature type="region of interest" description="Disordered" evidence="2">
    <location>
        <begin position="435"/>
        <end position="459"/>
    </location>
</feature>
<feature type="domain" description="Replicative helicase loading/DNA remodeling protein DnaB N-terminal winged helix" evidence="4">
    <location>
        <begin position="28"/>
        <end position="273"/>
    </location>
</feature>
<protein>
    <submittedName>
        <fullName evidence="5">Replication initiation and membrane attachment protein</fullName>
    </submittedName>
</protein>
<dbReference type="Pfam" id="PF07261">
    <property type="entry name" value="DnaB_2"/>
    <property type="match status" value="1"/>
</dbReference>
<organism evidence="5 6">
    <name type="scientific">Bacillus paralicheniformis</name>
    <dbReference type="NCBI Taxonomy" id="1648923"/>
    <lineage>
        <taxon>Bacteria</taxon>
        <taxon>Bacillati</taxon>
        <taxon>Bacillota</taxon>
        <taxon>Bacilli</taxon>
        <taxon>Bacillales</taxon>
        <taxon>Bacillaceae</taxon>
        <taxon>Bacillus</taxon>
    </lineage>
</organism>
<dbReference type="InterPro" id="IPR006343">
    <property type="entry name" value="DnaB/C_C"/>
</dbReference>
<proteinExistence type="inferred from homology"/>
<evidence type="ECO:0000259" key="3">
    <source>
        <dbReference type="Pfam" id="PF07261"/>
    </source>
</evidence>
<accession>A0ABY3FQY5</accession>
<keyword evidence="6" id="KW-1185">Reference proteome</keyword>
<dbReference type="EMBL" id="NILF01000067">
    <property type="protein sequence ID" value="TWL33852.1"/>
    <property type="molecule type" value="Genomic_DNA"/>
</dbReference>
<evidence type="ECO:0000256" key="1">
    <source>
        <dbReference type="ARBA" id="ARBA00093462"/>
    </source>
</evidence>
<dbReference type="InterPro" id="IPR034829">
    <property type="entry name" value="DnaD-like_sf"/>
</dbReference>
<evidence type="ECO:0000313" key="6">
    <source>
        <dbReference type="Proteomes" id="UP000429980"/>
    </source>
</evidence>
<dbReference type="Pfam" id="PF25888">
    <property type="entry name" value="WHD_DnaB"/>
    <property type="match status" value="1"/>
</dbReference>
<gene>
    <name evidence="5" type="ORF">CHCC15381_0359</name>
</gene>
<dbReference type="InterPro" id="IPR058660">
    <property type="entry name" value="WHD_DnaB"/>
</dbReference>
<dbReference type="Gene3D" id="1.10.10.630">
    <property type="entry name" value="DnaD domain-like"/>
    <property type="match status" value="1"/>
</dbReference>
<evidence type="ECO:0000256" key="2">
    <source>
        <dbReference type="SAM" id="MobiDB-lite"/>
    </source>
</evidence>
<name>A0ABY3FQY5_9BACI</name>
<evidence type="ECO:0000259" key="4">
    <source>
        <dbReference type="Pfam" id="PF25888"/>
    </source>
</evidence>
<feature type="domain" description="DnaB/C C-terminal" evidence="3">
    <location>
        <begin position="337"/>
        <end position="399"/>
    </location>
</feature>